<dbReference type="PANTHER" id="PTHR34227:SF11">
    <property type="entry name" value="CHAPERONE PROTEIN TORD"/>
    <property type="match status" value="1"/>
</dbReference>
<dbReference type="Gene3D" id="1.20.120.1820">
    <property type="match status" value="1"/>
</dbReference>
<accession>A0ABY9TLS3</accession>
<dbReference type="PANTHER" id="PTHR34227">
    <property type="entry name" value="CHAPERONE PROTEIN YCDY"/>
    <property type="match status" value="1"/>
</dbReference>
<reference evidence="5" key="1">
    <citation type="submission" date="2023-09" db="EMBL/GenBank/DDBJ databases">
        <authorList>
            <person name="Li S."/>
            <person name="Li X."/>
            <person name="Zhang C."/>
            <person name="Zhao Z."/>
        </authorList>
    </citation>
    <scope>NUCLEOTIDE SEQUENCE [LARGE SCALE GENOMIC DNA]</scope>
    <source>
        <strain evidence="5">SQ345</strain>
    </source>
</reference>
<organism evidence="4 5">
    <name type="scientific">Thalassotalea nanhaiensis</name>
    <dbReference type="NCBI Taxonomy" id="3065648"/>
    <lineage>
        <taxon>Bacteria</taxon>
        <taxon>Pseudomonadati</taxon>
        <taxon>Pseudomonadota</taxon>
        <taxon>Gammaproteobacteria</taxon>
        <taxon>Alteromonadales</taxon>
        <taxon>Colwelliaceae</taxon>
        <taxon>Thalassotalea</taxon>
    </lineage>
</organism>
<comment type="similarity">
    <text evidence="3">Belongs to the TorD/DmsD family. TorD subfamily.</text>
</comment>
<keyword evidence="5" id="KW-1185">Reference proteome</keyword>
<proteinExistence type="inferred from homology"/>
<evidence type="ECO:0000256" key="2">
    <source>
        <dbReference type="ARBA" id="ARBA00023186"/>
    </source>
</evidence>
<dbReference type="Proteomes" id="UP001248581">
    <property type="component" value="Chromosome"/>
</dbReference>
<dbReference type="NCBIfam" id="NF003442">
    <property type="entry name" value="PRK04976.1"/>
    <property type="match status" value="1"/>
</dbReference>
<dbReference type="SUPFAM" id="SSF89155">
    <property type="entry name" value="TorD-like"/>
    <property type="match status" value="1"/>
</dbReference>
<comment type="subcellular location">
    <subcellularLocation>
        <location evidence="3">Cytoplasm</location>
    </subcellularLocation>
</comment>
<protein>
    <recommendedName>
        <fullName evidence="3">Chaperone protein TorD</fullName>
    </recommendedName>
</protein>
<dbReference type="InterPro" id="IPR036386">
    <property type="entry name" value="HscB_C_sf"/>
</dbReference>
<dbReference type="Pfam" id="PF02613">
    <property type="entry name" value="Nitrate_red_del"/>
    <property type="match status" value="1"/>
</dbReference>
<dbReference type="EMBL" id="CP134146">
    <property type="protein sequence ID" value="WNC69253.1"/>
    <property type="molecule type" value="Genomic_DNA"/>
</dbReference>
<dbReference type="InterPro" id="IPR023069">
    <property type="entry name" value="Chaperone_TorD"/>
</dbReference>
<sequence length="214" mass="24507">MIDKELIETRASILWWFSTVLSNELNEQQFNSYINEQGAILLNQLATEDKLTEAIKSIQQSLQLLKNKPHPHLECAVEFSQLFLMDSKKGAPPYASVYLSDNGLMFQKAHDEMIALLKQQGLSVNKEFNEPADHIAIQLDYLGNLILATLNSTDISEAYDSQLQFINNNLMNWLPKFIEQMKNTNNSGFYQNISKLLLCYLQLEVTFLNAEIKV</sequence>
<dbReference type="InterPro" id="IPR050289">
    <property type="entry name" value="TorD/DmsD_chaperones"/>
</dbReference>
<evidence type="ECO:0000313" key="5">
    <source>
        <dbReference type="Proteomes" id="UP001248581"/>
    </source>
</evidence>
<dbReference type="InterPro" id="IPR036411">
    <property type="entry name" value="TorD-like_sf"/>
</dbReference>
<evidence type="ECO:0000256" key="1">
    <source>
        <dbReference type="ARBA" id="ARBA00022490"/>
    </source>
</evidence>
<dbReference type="HAMAP" id="MF_01150">
    <property type="entry name" value="TorD"/>
    <property type="match status" value="1"/>
</dbReference>
<gene>
    <name evidence="3 4" type="primary">torD</name>
    <name evidence="4" type="ORF">RI845_03640</name>
</gene>
<dbReference type="Gene3D" id="1.20.1280.20">
    <property type="entry name" value="HscB, C-terminal domain"/>
    <property type="match status" value="1"/>
</dbReference>
<keyword evidence="1 3" id="KW-0963">Cytoplasm</keyword>
<dbReference type="RefSeq" id="WP_348388397.1">
    <property type="nucleotide sequence ID" value="NZ_CP134146.1"/>
</dbReference>
<evidence type="ECO:0000256" key="3">
    <source>
        <dbReference type="HAMAP-Rule" id="MF_01150"/>
    </source>
</evidence>
<name>A0ABY9TLS3_9GAMM</name>
<comment type="function">
    <text evidence="3">Involved in the biogenesis of TorA. Acts on TorA before the insertion of the molybdenum cofactor and, as a result, probably favors a conformation of the apoenzyme that is competent for acquiring the cofactor.</text>
</comment>
<evidence type="ECO:0000313" key="4">
    <source>
        <dbReference type="EMBL" id="WNC69253.1"/>
    </source>
</evidence>
<keyword evidence="2 3" id="KW-0143">Chaperone</keyword>
<dbReference type="InterPro" id="IPR020945">
    <property type="entry name" value="DMSO/NO3_reduct_chaperone"/>
</dbReference>